<accession>A0A1F5YU17</accession>
<dbReference type="AlphaFoldDB" id="A0A1F5YU17"/>
<reference evidence="1 2" key="1">
    <citation type="journal article" date="2016" name="Nat. Commun.">
        <title>Thousands of microbial genomes shed light on interconnected biogeochemical processes in an aquifer system.</title>
        <authorList>
            <person name="Anantharaman K."/>
            <person name="Brown C.T."/>
            <person name="Hug L.A."/>
            <person name="Sharon I."/>
            <person name="Castelle C.J."/>
            <person name="Probst A.J."/>
            <person name="Thomas B.C."/>
            <person name="Singh A."/>
            <person name="Wilkins M.J."/>
            <person name="Karaoz U."/>
            <person name="Brodie E.L."/>
            <person name="Williams K.H."/>
            <person name="Hubbard S.S."/>
            <person name="Banfield J.F."/>
        </authorList>
    </citation>
    <scope>NUCLEOTIDE SEQUENCE [LARGE SCALE GENOMIC DNA]</scope>
</reference>
<dbReference type="Proteomes" id="UP000179129">
    <property type="component" value="Unassembled WGS sequence"/>
</dbReference>
<sequence>MAEKLARSSLLSILTEPVRWMILPDRQAVRGIIWPPGLPQGFDQVGMNQGRGRKTGRASG</sequence>
<proteinExistence type="predicted"/>
<comment type="caution">
    <text evidence="1">The sequence shown here is derived from an EMBL/GenBank/DDBJ whole genome shotgun (WGS) entry which is preliminary data.</text>
</comment>
<gene>
    <name evidence="1" type="ORF">A3F83_13325</name>
</gene>
<evidence type="ECO:0000313" key="1">
    <source>
        <dbReference type="EMBL" id="OGG03467.1"/>
    </source>
</evidence>
<name>A0A1F5YU17_9BACT</name>
<evidence type="ECO:0000313" key="2">
    <source>
        <dbReference type="Proteomes" id="UP000179129"/>
    </source>
</evidence>
<protein>
    <submittedName>
        <fullName evidence="1">Uncharacterized protein</fullName>
    </submittedName>
</protein>
<dbReference type="EMBL" id="MFIX01000142">
    <property type="protein sequence ID" value="OGG03467.1"/>
    <property type="molecule type" value="Genomic_DNA"/>
</dbReference>
<organism evidence="1 2">
    <name type="scientific">Candidatus Glassbacteria bacterium RIFCSPLOWO2_12_FULL_58_11</name>
    <dbReference type="NCBI Taxonomy" id="1817867"/>
    <lineage>
        <taxon>Bacteria</taxon>
        <taxon>Candidatus Glassiibacteriota</taxon>
    </lineage>
</organism>